<dbReference type="Proteomes" id="UP001197875">
    <property type="component" value="Unassembled WGS sequence"/>
</dbReference>
<dbReference type="SMART" id="SM00646">
    <property type="entry name" value="Ami_3"/>
    <property type="match status" value="1"/>
</dbReference>
<keyword evidence="4" id="KW-1185">Reference proteome</keyword>
<keyword evidence="1 3" id="KW-0378">Hydrolase</keyword>
<dbReference type="CDD" id="cd02696">
    <property type="entry name" value="MurNAc-LAA"/>
    <property type="match status" value="1"/>
</dbReference>
<sequence>MKKISMETILGVLLFAGLGLLFTRGIQKTAGEAVTEEKQAAVTATVVIDAGHGGSDPGKIGINGAREKEVNLAIAEELKACLEEAGIQVVMTRSDAGGLYQESDENKKQADMRARCAIIDEAGAELTVSVHQNSYPAESVRGPQVFYHAQSSEGQKAAACLQEALNQELSITRPREIKANNTYYILKKTKTPVVIAECGFLSNYEEAEKLTTKDYQKQVAHALCSGILAYLEASGG</sequence>
<dbReference type="GO" id="GO:0008745">
    <property type="term" value="F:N-acetylmuramoyl-L-alanine amidase activity"/>
    <property type="evidence" value="ECO:0007669"/>
    <property type="project" value="UniProtKB-EC"/>
</dbReference>
<dbReference type="AlphaFoldDB" id="A0AAE3DPS0"/>
<evidence type="ECO:0000259" key="2">
    <source>
        <dbReference type="SMART" id="SM00646"/>
    </source>
</evidence>
<dbReference type="GO" id="GO:0009253">
    <property type="term" value="P:peptidoglycan catabolic process"/>
    <property type="evidence" value="ECO:0007669"/>
    <property type="project" value="InterPro"/>
</dbReference>
<accession>A0AAE3DPS0</accession>
<protein>
    <submittedName>
        <fullName evidence="3">N-acetylmuramoyl-L-alanine amidase</fullName>
        <ecNumber evidence="3">3.5.1.28</ecNumber>
    </submittedName>
</protein>
<feature type="domain" description="MurNAc-LAA" evidence="2">
    <location>
        <begin position="116"/>
        <end position="228"/>
    </location>
</feature>
<dbReference type="InterPro" id="IPR050695">
    <property type="entry name" value="N-acetylmuramoyl_amidase_3"/>
</dbReference>
<dbReference type="Gene3D" id="3.40.630.40">
    <property type="entry name" value="Zn-dependent exopeptidases"/>
    <property type="match status" value="1"/>
</dbReference>
<dbReference type="RefSeq" id="WP_227613948.1">
    <property type="nucleotide sequence ID" value="NZ_JAJEPR010000001.1"/>
</dbReference>
<dbReference type="PANTHER" id="PTHR30404">
    <property type="entry name" value="N-ACETYLMURAMOYL-L-ALANINE AMIDASE"/>
    <property type="match status" value="1"/>
</dbReference>
<proteinExistence type="predicted"/>
<organism evidence="3 4">
    <name type="scientific">Fusicatenibacter faecihominis</name>
    <dbReference type="NCBI Taxonomy" id="2881276"/>
    <lineage>
        <taxon>Bacteria</taxon>
        <taxon>Bacillati</taxon>
        <taxon>Bacillota</taxon>
        <taxon>Clostridia</taxon>
        <taxon>Lachnospirales</taxon>
        <taxon>Lachnospiraceae</taxon>
        <taxon>Fusicatenibacter</taxon>
    </lineage>
</organism>
<dbReference type="InterPro" id="IPR002508">
    <property type="entry name" value="MurNAc-LAA_cat"/>
</dbReference>
<evidence type="ECO:0000313" key="3">
    <source>
        <dbReference type="EMBL" id="MCC2188330.1"/>
    </source>
</evidence>
<dbReference type="SUPFAM" id="SSF53187">
    <property type="entry name" value="Zn-dependent exopeptidases"/>
    <property type="match status" value="1"/>
</dbReference>
<dbReference type="Pfam" id="PF01520">
    <property type="entry name" value="Amidase_3"/>
    <property type="match status" value="1"/>
</dbReference>
<gene>
    <name evidence="3" type="ORF">LKD71_00600</name>
</gene>
<evidence type="ECO:0000256" key="1">
    <source>
        <dbReference type="ARBA" id="ARBA00022801"/>
    </source>
</evidence>
<name>A0AAE3DPS0_9FIRM</name>
<evidence type="ECO:0000313" key="4">
    <source>
        <dbReference type="Proteomes" id="UP001197875"/>
    </source>
</evidence>
<dbReference type="EMBL" id="JAJEPR010000001">
    <property type="protein sequence ID" value="MCC2188330.1"/>
    <property type="molecule type" value="Genomic_DNA"/>
</dbReference>
<reference evidence="3 4" key="1">
    <citation type="submission" date="2021-10" db="EMBL/GenBank/DDBJ databases">
        <title>Anaerobic single-cell dispensing facilitates the cultivation of human gut bacteria.</title>
        <authorList>
            <person name="Afrizal A."/>
        </authorList>
    </citation>
    <scope>NUCLEOTIDE SEQUENCE [LARGE SCALE GENOMIC DNA]</scope>
    <source>
        <strain evidence="3 4">CLA-AA-H277</strain>
    </source>
</reference>
<dbReference type="GO" id="GO:0030288">
    <property type="term" value="C:outer membrane-bounded periplasmic space"/>
    <property type="evidence" value="ECO:0007669"/>
    <property type="project" value="TreeGrafter"/>
</dbReference>
<comment type="caution">
    <text evidence="3">The sequence shown here is derived from an EMBL/GenBank/DDBJ whole genome shotgun (WGS) entry which is preliminary data.</text>
</comment>
<dbReference type="PANTHER" id="PTHR30404:SF0">
    <property type="entry name" value="N-ACETYLMURAMOYL-L-ALANINE AMIDASE AMIC"/>
    <property type="match status" value="1"/>
</dbReference>
<dbReference type="EC" id="3.5.1.28" evidence="3"/>